<evidence type="ECO:0000256" key="1">
    <source>
        <dbReference type="SAM" id="MobiDB-lite"/>
    </source>
</evidence>
<proteinExistence type="predicted"/>
<comment type="caution">
    <text evidence="4">The sequence shown here is derived from an EMBL/GenBank/DDBJ whole genome shotgun (WGS) entry which is preliminary data.</text>
</comment>
<dbReference type="InterPro" id="IPR013766">
    <property type="entry name" value="Thioredoxin_domain"/>
</dbReference>
<organism evidence="4 5">
    <name type="scientific">Biformimicrobium ophioploci</name>
    <dbReference type="NCBI Taxonomy" id="3036711"/>
    <lineage>
        <taxon>Bacteria</taxon>
        <taxon>Pseudomonadati</taxon>
        <taxon>Pseudomonadota</taxon>
        <taxon>Gammaproteobacteria</taxon>
        <taxon>Cellvibrionales</taxon>
        <taxon>Microbulbiferaceae</taxon>
        <taxon>Biformimicrobium</taxon>
    </lineage>
</organism>
<dbReference type="EMBL" id="BSYJ01000003">
    <property type="protein sequence ID" value="GMG87360.1"/>
    <property type="molecule type" value="Genomic_DNA"/>
</dbReference>
<feature type="region of interest" description="Disordered" evidence="1">
    <location>
        <begin position="92"/>
        <end position="111"/>
    </location>
</feature>
<reference evidence="4 5" key="1">
    <citation type="submission" date="2023-04" db="EMBL/GenBank/DDBJ databases">
        <title>Marinobulbifer ophiurae gen. nov., sp. Nov., isolate from tissue of brittle star Ophioplocus japonicus.</title>
        <authorList>
            <person name="Kawano K."/>
            <person name="Sawayama S."/>
            <person name="Nakagawa S."/>
        </authorList>
    </citation>
    <scope>NUCLEOTIDE SEQUENCE [LARGE SCALE GENOMIC DNA]</scope>
    <source>
        <strain evidence="4 5">NKW57</strain>
    </source>
</reference>
<evidence type="ECO:0000313" key="4">
    <source>
        <dbReference type="EMBL" id="GMG87360.1"/>
    </source>
</evidence>
<dbReference type="Proteomes" id="UP001224392">
    <property type="component" value="Unassembled WGS sequence"/>
</dbReference>
<feature type="signal peptide" evidence="2">
    <location>
        <begin position="1"/>
        <end position="19"/>
    </location>
</feature>
<evidence type="ECO:0000313" key="5">
    <source>
        <dbReference type="Proteomes" id="UP001224392"/>
    </source>
</evidence>
<protein>
    <submittedName>
        <fullName evidence="4">Thioredoxin family protein</fullName>
    </submittedName>
</protein>
<dbReference type="Pfam" id="PF00578">
    <property type="entry name" value="AhpC-TSA"/>
    <property type="match status" value="1"/>
</dbReference>
<dbReference type="SUPFAM" id="SSF52833">
    <property type="entry name" value="Thioredoxin-like"/>
    <property type="match status" value="1"/>
</dbReference>
<dbReference type="RefSeq" id="WP_285763991.1">
    <property type="nucleotide sequence ID" value="NZ_BSYJ01000003.1"/>
</dbReference>
<name>A0ABQ6LZ49_9GAMM</name>
<dbReference type="PROSITE" id="PS51352">
    <property type="entry name" value="THIOREDOXIN_2"/>
    <property type="match status" value="1"/>
</dbReference>
<dbReference type="Gene3D" id="3.40.30.10">
    <property type="entry name" value="Glutaredoxin"/>
    <property type="match status" value="1"/>
</dbReference>
<dbReference type="InterPro" id="IPR036249">
    <property type="entry name" value="Thioredoxin-like_sf"/>
</dbReference>
<evidence type="ECO:0000259" key="3">
    <source>
        <dbReference type="PROSITE" id="PS51352"/>
    </source>
</evidence>
<gene>
    <name evidence="4" type="ORF">MNKW57_16810</name>
</gene>
<sequence>MKKLSLFLCSLALAFSAHAKVEVDQPAPAFSLTATDGKTVSLADHKGKYVVLEWTNHLCPYVQKHYESGNMQGLQKKFTGKDIVWLSVISSSPGKQGHVSPEEADQLTQSRNATPSAVLLDPEGTVGQLYGARTTPHMYIIDPEGTLRYAGAIDSIKSANPADIPKATNYVDQGLGELLAGEDVSVKASRPYGCSVKYK</sequence>
<dbReference type="InterPro" id="IPR047262">
    <property type="entry name" value="PRX-like1"/>
</dbReference>
<keyword evidence="5" id="KW-1185">Reference proteome</keyword>
<dbReference type="InterPro" id="IPR000866">
    <property type="entry name" value="AhpC/TSA"/>
</dbReference>
<feature type="chain" id="PRO_5045985546" evidence="2">
    <location>
        <begin position="20"/>
        <end position="199"/>
    </location>
</feature>
<dbReference type="PANTHER" id="PTHR43640:SF1">
    <property type="entry name" value="THIOREDOXIN-DEPENDENT PEROXIREDOXIN"/>
    <property type="match status" value="1"/>
</dbReference>
<dbReference type="PANTHER" id="PTHR43640">
    <property type="entry name" value="OS07G0260300 PROTEIN"/>
    <property type="match status" value="1"/>
</dbReference>
<feature type="domain" description="Thioredoxin" evidence="3">
    <location>
        <begin position="21"/>
        <end position="176"/>
    </location>
</feature>
<evidence type="ECO:0000256" key="2">
    <source>
        <dbReference type="SAM" id="SignalP"/>
    </source>
</evidence>
<accession>A0ABQ6LZ49</accession>
<keyword evidence="2" id="KW-0732">Signal</keyword>
<dbReference type="CDD" id="cd02969">
    <property type="entry name" value="PRX_like1"/>
    <property type="match status" value="1"/>
</dbReference>